<dbReference type="EMBL" id="SSWX01000017">
    <property type="protein sequence ID" value="THJ32141.1"/>
    <property type="molecule type" value="Genomic_DNA"/>
</dbReference>
<protein>
    <submittedName>
        <fullName evidence="3">DUF2242 domain-containing protein</fullName>
    </submittedName>
</protein>
<sequence length="276" mass="29181">MLFLRFHAIAAMVCTVALTGCALPGKSKTASPSTVAEAAFSEADTFSRTYGNSPEHSCEAARRALLSQAYLMTDMAPTRMSARKNFQQNREQHYEVEFHITCVANPGQSSTLFVSAVQQIYGLRKTSSSASVGVGILGSLSVPVMSEDESMIKVGSVTLTKPDLYQRFFDLVENHLVAMRTPPEAAPAEPHMSQAPAQAPAIDAPAAPAPMPFTVPGPNSSAPATPEQAPAIVPSVPSLIVDPLNPGAPALPSGLSSDKEDPPPAVLKHTTEWTRS</sequence>
<gene>
    <name evidence="3" type="ORF">E8K88_12885</name>
</gene>
<evidence type="ECO:0000313" key="3">
    <source>
        <dbReference type="EMBL" id="THJ32141.1"/>
    </source>
</evidence>
<evidence type="ECO:0000256" key="2">
    <source>
        <dbReference type="SAM" id="SignalP"/>
    </source>
</evidence>
<feature type="region of interest" description="Disordered" evidence="1">
    <location>
        <begin position="242"/>
        <end position="276"/>
    </location>
</feature>
<proteinExistence type="predicted"/>
<feature type="signal peptide" evidence="2">
    <location>
        <begin position="1"/>
        <end position="22"/>
    </location>
</feature>
<name>A0A4S5BMR8_9BURK</name>
<organism evidence="3 4">
    <name type="scientific">Lampropedia aestuarii</name>
    <dbReference type="NCBI Taxonomy" id="2562762"/>
    <lineage>
        <taxon>Bacteria</taxon>
        <taxon>Pseudomonadati</taxon>
        <taxon>Pseudomonadota</taxon>
        <taxon>Betaproteobacteria</taxon>
        <taxon>Burkholderiales</taxon>
        <taxon>Comamonadaceae</taxon>
        <taxon>Lampropedia</taxon>
    </lineage>
</organism>
<evidence type="ECO:0000256" key="1">
    <source>
        <dbReference type="SAM" id="MobiDB-lite"/>
    </source>
</evidence>
<dbReference type="Proteomes" id="UP000306236">
    <property type="component" value="Unassembled WGS sequence"/>
</dbReference>
<dbReference type="InterPro" id="IPR018718">
    <property type="entry name" value="DUF2242"/>
</dbReference>
<accession>A0A4S5BMR8</accession>
<dbReference type="OrthoDB" id="8588389at2"/>
<dbReference type="Pfam" id="PF10001">
    <property type="entry name" value="DUF2242"/>
    <property type="match status" value="1"/>
</dbReference>
<evidence type="ECO:0000313" key="4">
    <source>
        <dbReference type="Proteomes" id="UP000306236"/>
    </source>
</evidence>
<keyword evidence="4" id="KW-1185">Reference proteome</keyword>
<comment type="caution">
    <text evidence="3">The sequence shown here is derived from an EMBL/GenBank/DDBJ whole genome shotgun (WGS) entry which is preliminary data.</text>
</comment>
<dbReference type="AlphaFoldDB" id="A0A4S5BMR8"/>
<feature type="chain" id="PRO_5020465588" evidence="2">
    <location>
        <begin position="23"/>
        <end position="276"/>
    </location>
</feature>
<reference evidence="3 4" key="1">
    <citation type="submission" date="2019-04" db="EMBL/GenBank/DDBJ databases">
        <title>Lampropedia sp YIM MLB12 draf genome.</title>
        <authorList>
            <person name="Wang Y.-X."/>
        </authorList>
    </citation>
    <scope>NUCLEOTIDE SEQUENCE [LARGE SCALE GENOMIC DNA]</scope>
    <source>
        <strain evidence="3 4">YIM MLB12</strain>
    </source>
</reference>
<keyword evidence="2" id="KW-0732">Signal</keyword>
<dbReference type="PROSITE" id="PS51257">
    <property type="entry name" value="PROKAR_LIPOPROTEIN"/>
    <property type="match status" value="1"/>
</dbReference>